<reference evidence="3" key="1">
    <citation type="submission" date="2019-11" db="EMBL/GenBank/DDBJ databases">
        <title>Complete genome sequence of Corynebacterium kalinowskii 1959, a novel Corynebacterium species isolated from soil of a small paddock in Vilsendorf, Germany.</title>
        <authorList>
            <person name="Schaffert L."/>
            <person name="Ruwe M."/>
            <person name="Milse J."/>
            <person name="Hanuschka K."/>
            <person name="Ortseifen V."/>
            <person name="Droste J."/>
            <person name="Brandt D."/>
            <person name="Schlueter L."/>
            <person name="Kutter Y."/>
            <person name="Vinke S."/>
            <person name="Viehoefer P."/>
            <person name="Jacob L."/>
            <person name="Luebke N.-C."/>
            <person name="Schulte-Berndt E."/>
            <person name="Hain C."/>
            <person name="Linder M."/>
            <person name="Schmidt P."/>
            <person name="Wollenschlaeger L."/>
            <person name="Luttermann T."/>
            <person name="Thieme E."/>
            <person name="Hassa J."/>
            <person name="Haak M."/>
            <person name="Wittchen M."/>
            <person name="Mentz A."/>
            <person name="Persicke M."/>
            <person name="Busche T."/>
            <person name="Ruckert C."/>
        </authorList>
    </citation>
    <scope>NUCLEOTIDE SEQUENCE [LARGE SCALE GENOMIC DNA]</scope>
    <source>
        <strain evidence="3">1959</strain>
    </source>
</reference>
<keyword evidence="3" id="KW-1185">Reference proteome</keyword>
<evidence type="ECO:0000313" key="3">
    <source>
        <dbReference type="Proteomes" id="UP000427071"/>
    </source>
</evidence>
<sequence>MKKPPSWLVPLGLIVLLIAGLVLFNAKVARKSFEESELAQSFQARYEQALPDGAHVRVSQSPKGGDIWAYISVPATTSDEAVTEVITDLDSITNDLITQHDGNADLTRYTNWGYFTLVVSPDHPGLQKRYEKTRFATQNLPEGFSRVALGYSGTSVTYDQELPDAQSCASLLRELRTTLSALPEDKQPLVDDVDFYNCNRARVTFDDHDGPMTESLTRIEAALEDAGTFHPDTSITVDESGDLTITNSSTDPVVERNAFQNWEFGAVRIQGK</sequence>
<dbReference type="RefSeq" id="WP_156192119.1">
    <property type="nucleotide sequence ID" value="NZ_CP046452.1"/>
</dbReference>
<dbReference type="KEGG" id="ckw:CKALI_04330"/>
<evidence type="ECO:0000313" key="2">
    <source>
        <dbReference type="EMBL" id="QGU01745.1"/>
    </source>
</evidence>
<accession>A0A6B8VRV6</accession>
<gene>
    <name evidence="2" type="ORF">CKALI_04330</name>
</gene>
<keyword evidence="1" id="KW-1133">Transmembrane helix</keyword>
<organism evidence="2 3">
    <name type="scientific">Corynebacterium kalinowskii</name>
    <dbReference type="NCBI Taxonomy" id="2675216"/>
    <lineage>
        <taxon>Bacteria</taxon>
        <taxon>Bacillati</taxon>
        <taxon>Actinomycetota</taxon>
        <taxon>Actinomycetes</taxon>
        <taxon>Mycobacteriales</taxon>
        <taxon>Corynebacteriaceae</taxon>
        <taxon>Corynebacterium</taxon>
    </lineage>
</organism>
<proteinExistence type="predicted"/>
<keyword evidence="1" id="KW-0472">Membrane</keyword>
<name>A0A6B8VRV6_9CORY</name>
<protein>
    <submittedName>
        <fullName evidence="2">Uncharacterized protein</fullName>
    </submittedName>
</protein>
<dbReference type="EMBL" id="CP046452">
    <property type="protein sequence ID" value="QGU01745.1"/>
    <property type="molecule type" value="Genomic_DNA"/>
</dbReference>
<dbReference type="AlphaFoldDB" id="A0A6B8VRV6"/>
<feature type="transmembrane region" description="Helical" evidence="1">
    <location>
        <begin position="6"/>
        <end position="24"/>
    </location>
</feature>
<keyword evidence="1" id="KW-0812">Transmembrane</keyword>
<dbReference type="Proteomes" id="UP000427071">
    <property type="component" value="Chromosome"/>
</dbReference>
<evidence type="ECO:0000256" key="1">
    <source>
        <dbReference type="SAM" id="Phobius"/>
    </source>
</evidence>